<evidence type="ECO:0000256" key="2">
    <source>
        <dbReference type="SAM" id="Phobius"/>
    </source>
</evidence>
<feature type="compositionally biased region" description="Basic and acidic residues" evidence="1">
    <location>
        <begin position="46"/>
        <end position="74"/>
    </location>
</feature>
<sequence>MKYAIYALPILLATLFGLIFTGVIHIPGVSPEKKKAAASGAYADATDEKPESETESDAAQKAEPPEGKPEEAKSQTDSQKPPPEDSAVPPPAATAASSATPAAASPQSATPDEAPPDPLSGQKALAKLWNTMEASALVAIVADWSDDDLALQLSVMKADKVADLLAALKPERASKISKLLQKAATKAQ</sequence>
<evidence type="ECO:0008006" key="5">
    <source>
        <dbReference type="Google" id="ProtNLM"/>
    </source>
</evidence>
<keyword evidence="2" id="KW-0472">Membrane</keyword>
<proteinExistence type="predicted"/>
<dbReference type="Proteomes" id="UP000662873">
    <property type="component" value="Chromosome"/>
</dbReference>
<dbReference type="AlphaFoldDB" id="A0A809R9P7"/>
<evidence type="ECO:0000313" key="3">
    <source>
        <dbReference type="EMBL" id="BBO24220.1"/>
    </source>
</evidence>
<keyword evidence="2" id="KW-0812">Transmembrane</keyword>
<name>A0A809R9P7_9BACT</name>
<accession>A0A809R9P7</accession>
<evidence type="ECO:0000256" key="1">
    <source>
        <dbReference type="SAM" id="MobiDB-lite"/>
    </source>
</evidence>
<evidence type="ECO:0000313" key="4">
    <source>
        <dbReference type="Proteomes" id="UP000662873"/>
    </source>
</evidence>
<feature type="region of interest" description="Disordered" evidence="1">
    <location>
        <begin position="32"/>
        <end position="122"/>
    </location>
</feature>
<gene>
    <name evidence="3" type="ORF">NPRO_18150</name>
</gene>
<dbReference type="EMBL" id="AP021858">
    <property type="protein sequence ID" value="BBO24220.1"/>
    <property type="molecule type" value="Genomic_DNA"/>
</dbReference>
<dbReference type="KEGG" id="npy:NPRO_18150"/>
<reference evidence="3" key="1">
    <citation type="journal article" name="DNA Res.">
        <title>The physiological potential of anammox bacteria as revealed by their core genome structure.</title>
        <authorList>
            <person name="Okubo T."/>
            <person name="Toyoda A."/>
            <person name="Fukuhara K."/>
            <person name="Uchiyama I."/>
            <person name="Harigaya Y."/>
            <person name="Kuroiwa M."/>
            <person name="Suzuki T."/>
            <person name="Murakami Y."/>
            <person name="Suwa Y."/>
            <person name="Takami H."/>
        </authorList>
    </citation>
    <scope>NUCLEOTIDE SEQUENCE</scope>
    <source>
        <strain evidence="3">317325-2</strain>
    </source>
</reference>
<feature type="compositionally biased region" description="Low complexity" evidence="1">
    <location>
        <begin position="93"/>
        <end position="111"/>
    </location>
</feature>
<organism evidence="3 4">
    <name type="scientific">Candidatus Nitrosymbiomonas proteolyticus</name>
    <dbReference type="NCBI Taxonomy" id="2608984"/>
    <lineage>
        <taxon>Bacteria</taxon>
        <taxon>Bacillati</taxon>
        <taxon>Armatimonadota</taxon>
        <taxon>Armatimonadota incertae sedis</taxon>
        <taxon>Candidatus Nitrosymbiomonas</taxon>
    </lineage>
</organism>
<protein>
    <recommendedName>
        <fullName evidence="5">Magnesium transporter MgtE intracellular domain-containing protein</fullName>
    </recommendedName>
</protein>
<feature type="transmembrane region" description="Helical" evidence="2">
    <location>
        <begin position="6"/>
        <end position="26"/>
    </location>
</feature>
<dbReference type="SUPFAM" id="SSF158791">
    <property type="entry name" value="MgtE N-terminal domain-like"/>
    <property type="match status" value="1"/>
</dbReference>
<keyword evidence="2" id="KW-1133">Transmembrane helix</keyword>